<accession>A0A1E5VR25</accession>
<protein>
    <submittedName>
        <fullName evidence="1">Uncharacterized protein</fullName>
    </submittedName>
</protein>
<dbReference type="Proteomes" id="UP000095767">
    <property type="component" value="Unassembled WGS sequence"/>
</dbReference>
<evidence type="ECO:0000313" key="2">
    <source>
        <dbReference type="Proteomes" id="UP000095767"/>
    </source>
</evidence>
<evidence type="ECO:0000313" key="1">
    <source>
        <dbReference type="EMBL" id="OEL27557.1"/>
    </source>
</evidence>
<gene>
    <name evidence="1" type="ORF">BAE44_0011424</name>
</gene>
<comment type="caution">
    <text evidence="1">The sequence shown here is derived from an EMBL/GenBank/DDBJ whole genome shotgun (WGS) entry which is preliminary data.</text>
</comment>
<dbReference type="EMBL" id="LWDX02032206">
    <property type="protein sequence ID" value="OEL27557.1"/>
    <property type="molecule type" value="Genomic_DNA"/>
</dbReference>
<keyword evidence="2" id="KW-1185">Reference proteome</keyword>
<proteinExistence type="predicted"/>
<dbReference type="AlphaFoldDB" id="A0A1E5VR25"/>
<reference evidence="1 2" key="1">
    <citation type="submission" date="2016-09" db="EMBL/GenBank/DDBJ databases">
        <title>The draft genome of Dichanthelium oligosanthes: A C3 panicoid grass species.</title>
        <authorList>
            <person name="Studer A.J."/>
            <person name="Schnable J.C."/>
            <person name="Brutnell T.P."/>
        </authorList>
    </citation>
    <scope>NUCLEOTIDE SEQUENCE [LARGE SCALE GENOMIC DNA]</scope>
    <source>
        <strain evidence="2">cv. Kellogg 1175</strain>
        <tissue evidence="1">Leaf</tissue>
    </source>
</reference>
<organism evidence="1 2">
    <name type="scientific">Dichanthelium oligosanthes</name>
    <dbReference type="NCBI Taxonomy" id="888268"/>
    <lineage>
        <taxon>Eukaryota</taxon>
        <taxon>Viridiplantae</taxon>
        <taxon>Streptophyta</taxon>
        <taxon>Embryophyta</taxon>
        <taxon>Tracheophyta</taxon>
        <taxon>Spermatophyta</taxon>
        <taxon>Magnoliopsida</taxon>
        <taxon>Liliopsida</taxon>
        <taxon>Poales</taxon>
        <taxon>Poaceae</taxon>
        <taxon>PACMAD clade</taxon>
        <taxon>Panicoideae</taxon>
        <taxon>Panicodae</taxon>
        <taxon>Paniceae</taxon>
        <taxon>Dichantheliinae</taxon>
        <taxon>Dichanthelium</taxon>
    </lineage>
</organism>
<sequence>LLARSSDENIAHSNSLGAVERKKCADFSVSSLINGNAHRKDQRRGSNLVHSGC</sequence>
<name>A0A1E5VR25_9POAL</name>
<feature type="non-terminal residue" evidence="1">
    <location>
        <position position="1"/>
    </location>
</feature>